<dbReference type="SUPFAM" id="SSF53474">
    <property type="entry name" value="alpha/beta-Hydrolases"/>
    <property type="match status" value="1"/>
</dbReference>
<dbReference type="RefSeq" id="WP_211544166.1">
    <property type="nucleotide sequence ID" value="NZ_JAGTUK010000003.1"/>
</dbReference>
<dbReference type="PANTHER" id="PTHR43798:SF33">
    <property type="entry name" value="HYDROLASE, PUTATIVE (AFU_ORTHOLOGUE AFUA_2G14860)-RELATED"/>
    <property type="match status" value="1"/>
</dbReference>
<proteinExistence type="predicted"/>
<comment type="caution">
    <text evidence="2">The sequence shown here is derived from an EMBL/GenBank/DDBJ whole genome shotgun (WGS) entry which is preliminary data.</text>
</comment>
<dbReference type="InterPro" id="IPR000073">
    <property type="entry name" value="AB_hydrolase_1"/>
</dbReference>
<protein>
    <submittedName>
        <fullName evidence="2">Alpha/beta hydrolase</fullName>
    </submittedName>
</protein>
<dbReference type="PANTHER" id="PTHR43798">
    <property type="entry name" value="MONOACYLGLYCEROL LIPASE"/>
    <property type="match status" value="1"/>
</dbReference>
<dbReference type="Gene3D" id="3.40.50.1820">
    <property type="entry name" value="alpha/beta hydrolase"/>
    <property type="match status" value="1"/>
</dbReference>
<feature type="domain" description="AB hydrolase-1" evidence="1">
    <location>
        <begin position="31"/>
        <end position="242"/>
    </location>
</feature>
<dbReference type="PRINTS" id="PR00111">
    <property type="entry name" value="ABHYDROLASE"/>
</dbReference>
<dbReference type="Proteomes" id="UP000678243">
    <property type="component" value="Unassembled WGS sequence"/>
</dbReference>
<dbReference type="InterPro" id="IPR050266">
    <property type="entry name" value="AB_hydrolase_sf"/>
</dbReference>
<reference evidence="2 3" key="1">
    <citation type="submission" date="2021-04" db="EMBL/GenBank/DDBJ databases">
        <title>Whole genome analysis of root endophytic bacterium Microbacterium paraoxydans ku-mp colonizing RP-bio226 rice variety.</title>
        <authorList>
            <person name="Ulaganathan K."/>
            <person name="Latha B."/>
        </authorList>
    </citation>
    <scope>NUCLEOTIDE SEQUENCE [LARGE SCALE GENOMIC DNA]</scope>
    <source>
        <strain evidence="3">ku-mp</strain>
    </source>
</reference>
<sequence>MISRRRLVLVSGMTFRLLESPRPAGSSVPTIVLVHGIGMSHRYLSRLHERLAASTRVVSVDLPGFGGLPRPAFELSVERMASGLATAIATLEDDRIVLVGHSMGAQWAVETALRHPELVRAVVAIGPVVDARHQTLGAQARALALDTLGETPAINAIVFTDYLRCGVRWYLRQARHMMAYPIERRAAGLAVPLLVMRGGADPVAGRGWCRRLRDAAPVARLVEIPGHHHVAQQSSPRAVASAILTHTAAAWPVSVAAAGEAM</sequence>
<dbReference type="InterPro" id="IPR029058">
    <property type="entry name" value="AB_hydrolase_fold"/>
</dbReference>
<evidence type="ECO:0000313" key="2">
    <source>
        <dbReference type="EMBL" id="MBS0024904.1"/>
    </source>
</evidence>
<organism evidence="2 3">
    <name type="scientific">Microbacterium paraoxydans</name>
    <dbReference type="NCBI Taxonomy" id="199592"/>
    <lineage>
        <taxon>Bacteria</taxon>
        <taxon>Bacillati</taxon>
        <taxon>Actinomycetota</taxon>
        <taxon>Actinomycetes</taxon>
        <taxon>Micrococcales</taxon>
        <taxon>Microbacteriaceae</taxon>
        <taxon>Microbacterium</taxon>
    </lineage>
</organism>
<evidence type="ECO:0000259" key="1">
    <source>
        <dbReference type="Pfam" id="PF12697"/>
    </source>
</evidence>
<dbReference type="EMBL" id="JAGTUK010000003">
    <property type="protein sequence ID" value="MBS0024904.1"/>
    <property type="molecule type" value="Genomic_DNA"/>
</dbReference>
<dbReference type="GO" id="GO:0016787">
    <property type="term" value="F:hydrolase activity"/>
    <property type="evidence" value="ECO:0007669"/>
    <property type="project" value="UniProtKB-KW"/>
</dbReference>
<accession>A0ABS5IPP5</accession>
<gene>
    <name evidence="2" type="ORF">KE274_12385</name>
</gene>
<keyword evidence="2" id="KW-0378">Hydrolase</keyword>
<dbReference type="Pfam" id="PF12697">
    <property type="entry name" value="Abhydrolase_6"/>
    <property type="match status" value="1"/>
</dbReference>
<keyword evidence="3" id="KW-1185">Reference proteome</keyword>
<name>A0ABS5IPP5_9MICO</name>
<evidence type="ECO:0000313" key="3">
    <source>
        <dbReference type="Proteomes" id="UP000678243"/>
    </source>
</evidence>